<dbReference type="PROSITE" id="PS50817">
    <property type="entry name" value="INTEIN_N_TER"/>
    <property type="match status" value="1"/>
</dbReference>
<evidence type="ECO:0000259" key="5">
    <source>
        <dbReference type="PROSITE" id="PS50025"/>
    </source>
</evidence>
<dbReference type="Gene3D" id="2.60.120.200">
    <property type="match status" value="3"/>
</dbReference>
<dbReference type="InterPro" id="IPR031325">
    <property type="entry name" value="RHS_repeat"/>
</dbReference>
<dbReference type="SMART" id="SM00560">
    <property type="entry name" value="LamGL"/>
    <property type="match status" value="1"/>
</dbReference>
<dbReference type="Gene3D" id="2.170.16.10">
    <property type="entry name" value="Hedgehog/Intein (Hint) domain"/>
    <property type="match status" value="1"/>
</dbReference>
<feature type="domain" description="Laminin G" evidence="5">
    <location>
        <begin position="952"/>
        <end position="1146"/>
    </location>
</feature>
<dbReference type="CDD" id="cd00081">
    <property type="entry name" value="Hint"/>
    <property type="match status" value="1"/>
</dbReference>
<evidence type="ECO:0000256" key="1">
    <source>
        <dbReference type="ARBA" id="ARBA00022729"/>
    </source>
</evidence>
<dbReference type="EMBL" id="CP073721">
    <property type="protein sequence ID" value="UWZ36191.1"/>
    <property type="molecule type" value="Genomic_DNA"/>
</dbReference>
<dbReference type="SMART" id="SM00282">
    <property type="entry name" value="LamG"/>
    <property type="match status" value="2"/>
</dbReference>
<feature type="region of interest" description="Disordered" evidence="4">
    <location>
        <begin position="42"/>
        <end position="105"/>
    </location>
</feature>
<dbReference type="InterPro" id="IPR003587">
    <property type="entry name" value="Hint_dom_N"/>
</dbReference>
<proteinExistence type="predicted"/>
<dbReference type="Pfam" id="PF25023">
    <property type="entry name" value="TEN_YD-shell"/>
    <property type="match status" value="1"/>
</dbReference>
<dbReference type="Pfam" id="PF20148">
    <property type="entry name" value="DUF6531"/>
    <property type="match status" value="1"/>
</dbReference>
<dbReference type="Proteomes" id="UP001058271">
    <property type="component" value="Chromosome"/>
</dbReference>
<dbReference type="InterPro" id="IPR056823">
    <property type="entry name" value="TEN-like_YD-shell"/>
</dbReference>
<dbReference type="Pfam" id="PF05593">
    <property type="entry name" value="RHS_repeat"/>
    <property type="match status" value="4"/>
</dbReference>
<dbReference type="CDD" id="cd00110">
    <property type="entry name" value="LamG"/>
    <property type="match status" value="2"/>
</dbReference>
<keyword evidence="3" id="KW-1015">Disulfide bond</keyword>
<dbReference type="InterPro" id="IPR001791">
    <property type="entry name" value="Laminin_G"/>
</dbReference>
<evidence type="ECO:0000313" key="6">
    <source>
        <dbReference type="EMBL" id="UWZ36191.1"/>
    </source>
</evidence>
<evidence type="ECO:0000256" key="2">
    <source>
        <dbReference type="ARBA" id="ARBA00022737"/>
    </source>
</evidence>
<feature type="compositionally biased region" description="Basic and acidic residues" evidence="4">
    <location>
        <begin position="67"/>
        <end position="83"/>
    </location>
</feature>
<dbReference type="PANTHER" id="PTHR32305">
    <property type="match status" value="1"/>
</dbReference>
<dbReference type="Pfam" id="PF13385">
    <property type="entry name" value="Laminin_G_3"/>
    <property type="match status" value="3"/>
</dbReference>
<dbReference type="InterPro" id="IPR022385">
    <property type="entry name" value="Rhs_assc_core"/>
</dbReference>
<evidence type="ECO:0000256" key="3">
    <source>
        <dbReference type="ARBA" id="ARBA00023157"/>
    </source>
</evidence>
<dbReference type="NCBIfam" id="TIGR01643">
    <property type="entry name" value="YD_repeat_2x"/>
    <property type="match status" value="8"/>
</dbReference>
<dbReference type="Pfam" id="PF07591">
    <property type="entry name" value="PT-HINT"/>
    <property type="match status" value="1"/>
</dbReference>
<dbReference type="Gene3D" id="2.180.10.10">
    <property type="entry name" value="RHS repeat-associated core"/>
    <property type="match status" value="4"/>
</dbReference>
<protein>
    <submittedName>
        <fullName evidence="6">DNRLRE domain-containing protein</fullName>
    </submittedName>
</protein>
<dbReference type="InterPro" id="IPR006530">
    <property type="entry name" value="YD"/>
</dbReference>
<evidence type="ECO:0000256" key="4">
    <source>
        <dbReference type="SAM" id="MobiDB-lite"/>
    </source>
</evidence>
<dbReference type="InterPro" id="IPR006141">
    <property type="entry name" value="Intein_N"/>
</dbReference>
<dbReference type="RefSeq" id="WP_260725515.1">
    <property type="nucleotide sequence ID" value="NZ_BAAABS010000059.1"/>
</dbReference>
<feature type="compositionally biased region" description="Low complexity" evidence="4">
    <location>
        <begin position="3281"/>
        <end position="3292"/>
    </location>
</feature>
<organism evidence="6 7">
    <name type="scientific">Dactylosporangium roseum</name>
    <dbReference type="NCBI Taxonomy" id="47989"/>
    <lineage>
        <taxon>Bacteria</taxon>
        <taxon>Bacillati</taxon>
        <taxon>Actinomycetota</taxon>
        <taxon>Actinomycetes</taxon>
        <taxon>Micromonosporales</taxon>
        <taxon>Micromonosporaceae</taxon>
        <taxon>Dactylosporangium</taxon>
    </lineage>
</organism>
<sequence>MSVVVVVAMMLSLGLPAALVPSGRGLVGWSWLRGWLSAAPSWAKEDPKVPQQQRGKGADGHYVSAPRAKDTESTRKAKGELPRYEPFTPEVKNKSTGPARKGFDAATSRRKAALSDAKADVFENADGTYTRRVYKNPVNFKAADGSWQPIDSTLKVGASRRLETTANAFKVSFAAGTAKKVDADGAEVPTAGGAAAPVDEDLVRMTLGPGAELGYTLRGASLVKASVNRSVASYRNAFPNVDLEIGAKASGIKENLVLRSADVPTEYVYPLRLKGLTARLNSFGEVEFVTAKGDVASTMPVGFMEDASNSHAGAGEISYGVKYELVRADGGPALKVSIDGSWLRDPKRQFPVILDPQTLVVTQYDTYAINTAPTGTRNTEPTLAVGSHNGTEKARTFINFDGFPAMMGGQKLDSARLYIFMTYQGDADGNPCVARPYNVYPITNTWNASSVTWNAMPGYDTSKLIATDSPSSSLACTNSGQVRNKGVWSTPWLSKQYMVDWASYPGTIFGFALTADEADTAAWKRFTSSDTSLICPSYFGNTACDPFIEVNYAANTPPQLDARYPANNTTLNTLTPEFAAKGSDPDNYPNRGLRYNFLLYNDQGAQFASSGWTDGYWKPPAGTLQWGKTYMYMVQVDDRSSVGPTNPVPYVFSTAVPQQLVSSSLAQNGGKGFEGSVGNYTTSDVDAQVATVGPALSIAREYNSLDTRNSAFGRGWSSLPDMQVREGRTADNALQTAVIRYPNGQDITFGRNNDGTWTPPPGRFSVFKPITGGYSLTDKDSTAYEFTQNVDTGIFGLTKITDASGRALTVRYDANGRVDQLKSVASNRTLNLQWSTPAGANVAHIASVTTDPTDPAVPTSTMTWNYTYDGDTLTKVCPPGTTTDCAGYQYQVVNRHNSMVLNTGPYSFWRLNEPSGQTQAYSGVLSNDGIDNGIYSNVTLGGSPSLAWSSSTSASFNGTNSSVKLPVKLAAESSYQSISMWFKTTATTGVLFSYQKDLVTQGATTPAYYNPALYIDNTGKLRGSLWNGATNTIVTGTAVNDGQWHHVALAGNGGDQRLYLDATLVGSMAGAIQLHNTGEDKLYIGAGFLSNAWPGSTISPPTATFFNGSIADVAYYNKPLTQELVSSLYFSGKNPTPAMTKVTSNAGRVRATIGYDTVSSRVNQVTDENGRVWKIGAPANYGSSQVYVSSVLGSQPRDYYRFNDISAPISPSNQVIGTTALYNNVAFDTTQPNTTSPFSDSYGGIFNGTSSYVKMKEGFEFAPDVGPQSIEMWFKTPAGHAASGVLYGYQDQPLGASNVQSWVPALYVGGDGKLRGSYWTGGGTAPITSISPVNDGKWHHVVLVGTNNPTATSTQTLYLDNVPIGTNTGDQQTLFTDYSYVGAGTTKLWPGSTQDVSYFKGNIAEFAYYNTALSQAQVDAHYKASRSSLSPAETGPVLTPVTTVAITDPGNNVAKKMFDTLNGNRLVADVDVLGNTTTYGYDVGGFVSVVYDPLGQKTETGKDARGNTIRTTTCGHYGGEAGDNCETTYYKYWPDPAPAVLTPDPRNDQLIEITPPSSSLDLWQDHSTKLEYDSSGNRLKVTSPPVPGFGNGRTTATTYTTSSTAAVGGGVTPPGLPVTVISAGGKQQKTEYNSAGDAVRITDPAGLVTEFKYDGLGRVTEKKVISTAYPTGKVTAYTYDSDGQLVETTEPATTDAVTGAVHTAKTVDVYDADGNVISRTVTDTTGGDAPRAITNDYNVYGQLVKTVDPTGAVSLFSYDAYGQQDKIVECDSSPAPSTPCPAADVLRTVAHAFDAEGRLLTTSVTGKDGVGHQVVSNAYYKDGMLASQTDAMNWTTKYTYYNNGKVKKVTRTDGVKTYVLEENAYDKAGNLLSRTENNGATHTDFTFDAVGRMQSSSTNVGEVNRSTNYVYDADDRVMGIRDSVAAAGGGNTTVLQTREYTYDPMGRVLSESTSTQAASRPVGWWKLDETSQPGQTIWASDSSTSQHHATGYDGVTLGGGNGTFTTGMLDAFNILNTTQSYSVSAWVKASSLTGFQTALGQGAENSAAFYLQYSGALNKWAFISPSSDSASPSAYPAATSSNALAANTWVHLVGVFDANTKGMALYVNNVRGTDGTNPTPFASTGSFGIGGVRYNNGGVNQFNGSIDNVQIYQRALSAADVATLWAGGNGRTTDATASTGQLTTNHTVDNRGLTTATVDPNGNTTNFVYDEVDRLVKTMAPSVTTETFGSTALAVRPTSLRGYNTFGDVVEQQDPLGRVTQVRVDAAGRPVNVILPDYTPPGGTTIVGANSTTVYDRLGQVTSTTDPRGKTTSYEYDSFGNTTKVTGPTGKSSTAVYDTVGDLLEAVDPTGAKTTATYDYLGRKLTSTQIVRQPTSVANTTTYDYGTGVYGSQAEAGPWLRKITSPDGVTTETTYNNVGEPVTSKDGAGNLTKTTYNGLGQPIIVTNADNTATDMLYDGAGRVTRVRQLDNNYNVLTMQIRGYDNNGNLTSFKDSRGTTTTLVYDAVGNVTSEVQPVTGTMSITTSFGYDASGSPTRFTDGRNNQFWTTYNTWGLPESRIEPATTAYPNEADRTFTAVYDAAGRLTSKTLPGGVQLAYTYDDLNQLTGQTGSGAEAATAARTFGYDDAGRITSLSVPGGTNAITYDDRGLPLSITGPADNTSYTYTNDGLMKSRTDAAGTTNFGYDTAGRLKTVSNPTTNIDLNVAYNAMNQPSTITYGANNKKRAFTYDFLHRLKTDTVSSFDGTVIQGSVAYGYDENSNLTSKVTTGFAGASSNSYTYDLANRLTSWTSGSTTTSYAYDASGNRTQNGAKTFSYDQRNQLLSQSGGTSYAYTARGTLRLTSGPGGVYNTTADAYGQIVTQQAAGGTTTYDYDALGRAVKAGFKYSGLGNDLADDGSTKYTRDPAGEVLAAGSGTGANSRYVWTDLHTDIVGQFTATGSSLTGSASYDPLGTVLATTGMVGSLGYQSEFTEQATGRVNMLARWYNTDTGQFDSRDTADNSPVPSSINANRYQYGDGNPLTTIDPTGHLGWRSAWNAVKSVAAPVVNVVTSTYNYVASGQAWQDAKSAYNYVADKAKQAAKTVVKSTTKWVKQKVQTVKDKYHDAKKCLSGGVTKCVKETAKAAAKSVKDTVKNTVNAIKEDPWKFIATAAVGIVATIAVGALCATGVGCLILAGAVAGAMSSGAGYMIDVGRGDAEFSWSGLADTMIQGGLDGALSAGTSKFTGGASKYFTKGGAGSAAPKLFGGGGGSKASLPSPTRASHGGGGGRPSTSSSDGKHRTTSSSSGSTSRSSGSGGSSGEYKGRHRAESCDTHSFDPATRVLMADGSTKAIGEVEAGDWVMAQDPETGTLEAKQVEALHRNQDTDLTDLTITVERGEVDETAVLKTTWHHPFWNEDTDTWTDAQDLRPGDQVRTADGAVATVTTVANRVGAAEMRDLTVADIHTYYVIVGDEPILVHNNDGCKKTAVFGVQEHSNKLANDLRGANPGRTYETYNDPKLARVAPGEFRPAWMNRVSDAVHDSDGYDIAISLDGLGRYGSNPAEIFQNAVKEGGRLDGRGLPLSCATCWELRQVARAVAGGSRSAGSVSFFNGGAKLDDFNPFD</sequence>
<reference evidence="6" key="1">
    <citation type="submission" date="2021-04" db="EMBL/GenBank/DDBJ databases">
        <title>Biosynthetic gene clusters of Dactylosporangioum roseum.</title>
        <authorList>
            <person name="Hartkoorn R.C."/>
            <person name="Beaudoing E."/>
            <person name="Hot D."/>
            <person name="Moureu S."/>
        </authorList>
    </citation>
    <scope>NUCLEOTIDE SEQUENCE</scope>
    <source>
        <strain evidence="6">NRRL B-16295</strain>
    </source>
</reference>
<keyword evidence="1" id="KW-0732">Signal</keyword>
<dbReference type="SUPFAM" id="SSF49899">
    <property type="entry name" value="Concanavalin A-like lectins/glucanases"/>
    <property type="match status" value="3"/>
</dbReference>
<name>A0ABY5Z2F5_9ACTN</name>
<dbReference type="InterPro" id="IPR050708">
    <property type="entry name" value="T6SS_VgrG/RHS"/>
</dbReference>
<dbReference type="SUPFAM" id="SSF51294">
    <property type="entry name" value="Hedgehog/intein (Hint) domain"/>
    <property type="match status" value="1"/>
</dbReference>
<feature type="region of interest" description="Disordered" evidence="4">
    <location>
        <begin position="3247"/>
        <end position="3313"/>
    </location>
</feature>
<dbReference type="PROSITE" id="PS50025">
    <property type="entry name" value="LAM_G_DOMAIN"/>
    <property type="match status" value="1"/>
</dbReference>
<dbReference type="SMART" id="SM00306">
    <property type="entry name" value="HintN"/>
    <property type="match status" value="1"/>
</dbReference>
<dbReference type="NCBIfam" id="TIGR03696">
    <property type="entry name" value="Rhs_assc_core"/>
    <property type="match status" value="1"/>
</dbReference>
<dbReference type="InterPro" id="IPR013320">
    <property type="entry name" value="ConA-like_dom_sf"/>
</dbReference>
<gene>
    <name evidence="6" type="ORF">Drose_34910</name>
</gene>
<dbReference type="InterPro" id="IPR006558">
    <property type="entry name" value="LamG-like"/>
</dbReference>
<keyword evidence="2" id="KW-0677">Repeat</keyword>
<evidence type="ECO:0000313" key="7">
    <source>
        <dbReference type="Proteomes" id="UP001058271"/>
    </source>
</evidence>
<dbReference type="NCBIfam" id="NF033679">
    <property type="entry name" value="DNRLRE_dom"/>
    <property type="match status" value="1"/>
</dbReference>
<accession>A0ABY5Z2F5</accession>
<dbReference type="InterPro" id="IPR045351">
    <property type="entry name" value="DUF6531"/>
</dbReference>
<dbReference type="InterPro" id="IPR036844">
    <property type="entry name" value="Hint_dom_sf"/>
</dbReference>
<keyword evidence="7" id="KW-1185">Reference proteome</keyword>
<dbReference type="PANTHER" id="PTHR32305:SF15">
    <property type="entry name" value="PROTEIN RHSA-RELATED"/>
    <property type="match status" value="1"/>
</dbReference>